<name>A0ABS8JEZ0_9GAMM</name>
<evidence type="ECO:0000256" key="1">
    <source>
        <dbReference type="SAM" id="Phobius"/>
    </source>
</evidence>
<dbReference type="Proteomes" id="UP001165293">
    <property type="component" value="Unassembled WGS sequence"/>
</dbReference>
<keyword evidence="1" id="KW-0472">Membrane</keyword>
<proteinExistence type="predicted"/>
<evidence type="ECO:0000313" key="3">
    <source>
        <dbReference type="Proteomes" id="UP001165293"/>
    </source>
</evidence>
<keyword evidence="1" id="KW-1133">Transmembrane helix</keyword>
<keyword evidence="3" id="KW-1185">Reference proteome</keyword>
<dbReference type="EMBL" id="JAJGAK010000001">
    <property type="protein sequence ID" value="MCC8362124.1"/>
    <property type="molecule type" value="Genomic_DNA"/>
</dbReference>
<keyword evidence="1" id="KW-0812">Transmembrane</keyword>
<organism evidence="2 3">
    <name type="scientific">Noviluteimonas lactosilytica</name>
    <dbReference type="NCBI Taxonomy" id="2888523"/>
    <lineage>
        <taxon>Bacteria</taxon>
        <taxon>Pseudomonadati</taxon>
        <taxon>Pseudomonadota</taxon>
        <taxon>Gammaproteobacteria</taxon>
        <taxon>Lysobacterales</taxon>
        <taxon>Lysobacteraceae</taxon>
        <taxon>Noviluteimonas</taxon>
    </lineage>
</organism>
<protein>
    <submittedName>
        <fullName evidence="2">Uncharacterized protein</fullName>
    </submittedName>
</protein>
<accession>A0ABS8JEZ0</accession>
<gene>
    <name evidence="2" type="ORF">LK996_03415</name>
</gene>
<dbReference type="RefSeq" id="WP_230525749.1">
    <property type="nucleotide sequence ID" value="NZ_JAJGAK010000001.1"/>
</dbReference>
<reference evidence="2" key="1">
    <citation type="submission" date="2021-10" db="EMBL/GenBank/DDBJ databases">
        <authorList>
            <person name="Lyu M."/>
            <person name="Wang X."/>
            <person name="Meng X."/>
            <person name="Xu K."/>
        </authorList>
    </citation>
    <scope>NUCLEOTIDE SEQUENCE</scope>
    <source>
        <strain evidence="2">A6</strain>
    </source>
</reference>
<sequence length="64" mass="6680">MNAASHRPFTTVAAAVFTIVALLQAWRAFAGIPLDIGGTAIPVAASWVAAIVAGALAFWGWRTR</sequence>
<comment type="caution">
    <text evidence="2">The sequence shown here is derived from an EMBL/GenBank/DDBJ whole genome shotgun (WGS) entry which is preliminary data.</text>
</comment>
<feature type="transmembrane region" description="Helical" evidence="1">
    <location>
        <begin position="40"/>
        <end position="61"/>
    </location>
</feature>
<evidence type="ECO:0000313" key="2">
    <source>
        <dbReference type="EMBL" id="MCC8362124.1"/>
    </source>
</evidence>